<organism evidence="1 2">
    <name type="scientific">Albugo candida</name>
    <dbReference type="NCBI Taxonomy" id="65357"/>
    <lineage>
        <taxon>Eukaryota</taxon>
        <taxon>Sar</taxon>
        <taxon>Stramenopiles</taxon>
        <taxon>Oomycota</taxon>
        <taxon>Peronosporomycetes</taxon>
        <taxon>Albuginales</taxon>
        <taxon>Albuginaceae</taxon>
        <taxon>Albugo</taxon>
    </lineage>
</organism>
<dbReference type="InParanoid" id="A0A024FWS1"/>
<accession>A0A024FWS1</accession>
<comment type="caution">
    <text evidence="1">The sequence shown here is derived from an EMBL/GenBank/DDBJ whole genome shotgun (WGS) entry which is preliminary data.</text>
</comment>
<gene>
    <name evidence="1" type="ORF">BN9_123760</name>
</gene>
<reference evidence="1 2" key="1">
    <citation type="submission" date="2012-05" db="EMBL/GenBank/DDBJ databases">
        <title>Recombination and specialization in a pathogen metapopulation.</title>
        <authorList>
            <person name="Gardiner A."/>
            <person name="Kemen E."/>
            <person name="Schultz-Larsen T."/>
            <person name="MacLean D."/>
            <person name="Van Oosterhout C."/>
            <person name="Jones J.D.G."/>
        </authorList>
    </citation>
    <scope>NUCLEOTIDE SEQUENCE [LARGE SCALE GENOMIC DNA]</scope>
    <source>
        <strain evidence="1 2">Ac Nc2</strain>
    </source>
</reference>
<keyword evidence="2" id="KW-1185">Reference proteome</keyword>
<proteinExistence type="predicted"/>
<evidence type="ECO:0000313" key="1">
    <source>
        <dbReference type="EMBL" id="CCI11099.1"/>
    </source>
</evidence>
<name>A0A024FWS1_9STRA</name>
<evidence type="ECO:0000313" key="2">
    <source>
        <dbReference type="Proteomes" id="UP000053237"/>
    </source>
</evidence>
<sequence length="102" mass="11827">MSWNAIWNSRIRKKITSHERKINKLIRSCADATLRCEEHCKENNIIMQERGSESLKNTLFAAEDTAIEFSLFEVTHLAMSNAVKQKDTKKKLLHVQAPKNEE</sequence>
<dbReference type="AlphaFoldDB" id="A0A024FWS1"/>
<dbReference type="Proteomes" id="UP000053237">
    <property type="component" value="Unassembled WGS sequence"/>
</dbReference>
<dbReference type="EMBL" id="CAIX01000548">
    <property type="protein sequence ID" value="CCI11099.1"/>
    <property type="molecule type" value="Genomic_DNA"/>
</dbReference>
<protein>
    <submittedName>
        <fullName evidence="1">Uncharacterized protein</fullName>
    </submittedName>
</protein>